<gene>
    <name evidence="3" type="primary">SMARCAL1</name>
    <name evidence="3" type="ORF">CM83_26128</name>
</gene>
<dbReference type="PROSITE" id="PS51192">
    <property type="entry name" value="HELICASE_ATP_BIND_1"/>
    <property type="match status" value="1"/>
</dbReference>
<feature type="domain" description="Helicase ATP-binding" evidence="2">
    <location>
        <begin position="1"/>
        <end position="91"/>
    </location>
</feature>
<keyword evidence="1" id="KW-0378">Hydrolase</keyword>
<dbReference type="Pfam" id="PF00176">
    <property type="entry name" value="SNF2-rel_dom"/>
    <property type="match status" value="1"/>
</dbReference>
<evidence type="ECO:0000256" key="1">
    <source>
        <dbReference type="ARBA" id="ARBA00022801"/>
    </source>
</evidence>
<dbReference type="Gene3D" id="3.40.50.10810">
    <property type="entry name" value="Tandem AAA-ATPase domain"/>
    <property type="match status" value="1"/>
</dbReference>
<dbReference type="PANTHER" id="PTHR45766:SF6">
    <property type="entry name" value="SWI_SNF-RELATED MATRIX-ASSOCIATED ACTIN-DEPENDENT REGULATOR OF CHROMATIN SUBFAMILY A-LIKE PROTEIN 1"/>
    <property type="match status" value="1"/>
</dbReference>
<evidence type="ECO:0000313" key="3">
    <source>
        <dbReference type="EMBL" id="JAG25978.1"/>
    </source>
</evidence>
<sequence>MTIIHGTKPLSSTGDFDIIILSYSSLKSVETLTFKVVILDESHFIKDSEAKRTRSALQLCHRAQRVVLLTGTPAMSRPIELHAQLMSLQPSIIPSRYLFAARYCNAYRSHFGVDMTGHSHTDELHFLLSHFVIRRTKKELGDELPCKTRQLLYIHVT</sequence>
<dbReference type="InterPro" id="IPR014001">
    <property type="entry name" value="Helicase_ATP-bd"/>
</dbReference>
<dbReference type="GO" id="GO:0016787">
    <property type="term" value="F:hydrolase activity"/>
    <property type="evidence" value="ECO:0007669"/>
    <property type="project" value="UniProtKB-KW"/>
</dbReference>
<dbReference type="InterPro" id="IPR000330">
    <property type="entry name" value="SNF2_N"/>
</dbReference>
<reference evidence="3" key="1">
    <citation type="journal article" date="2014" name="PLoS ONE">
        <title>Transcriptome-Based Identification of ABC Transporters in the Western Tarnished Plant Bug Lygus hesperus.</title>
        <authorList>
            <person name="Hull J.J."/>
            <person name="Chaney K."/>
            <person name="Geib S.M."/>
            <person name="Fabrick J.A."/>
            <person name="Brent C.S."/>
            <person name="Walsh D."/>
            <person name="Lavine L.C."/>
        </authorList>
    </citation>
    <scope>NUCLEOTIDE SEQUENCE</scope>
</reference>
<dbReference type="AlphaFoldDB" id="A0A0A9Y4D8"/>
<name>A0A0A9Y4D8_LYGHE</name>
<reference evidence="3" key="2">
    <citation type="submission" date="2014-07" db="EMBL/GenBank/DDBJ databases">
        <authorList>
            <person name="Hull J."/>
        </authorList>
    </citation>
    <scope>NUCLEOTIDE SEQUENCE</scope>
</reference>
<dbReference type="InterPro" id="IPR038718">
    <property type="entry name" value="SNF2-like_sf"/>
</dbReference>
<dbReference type="InterPro" id="IPR027417">
    <property type="entry name" value="P-loop_NTPase"/>
</dbReference>
<dbReference type="GO" id="GO:0031297">
    <property type="term" value="P:replication fork processing"/>
    <property type="evidence" value="ECO:0007669"/>
    <property type="project" value="TreeGrafter"/>
</dbReference>
<proteinExistence type="predicted"/>
<dbReference type="EMBL" id="GBHO01017626">
    <property type="protein sequence ID" value="JAG25978.1"/>
    <property type="molecule type" value="Transcribed_RNA"/>
</dbReference>
<dbReference type="GO" id="GO:0006281">
    <property type="term" value="P:DNA repair"/>
    <property type="evidence" value="ECO:0007669"/>
    <property type="project" value="TreeGrafter"/>
</dbReference>
<dbReference type="PANTHER" id="PTHR45766">
    <property type="entry name" value="DNA ANNEALING HELICASE AND ENDONUCLEASE ZRANB3 FAMILY MEMBER"/>
    <property type="match status" value="1"/>
</dbReference>
<dbReference type="SUPFAM" id="SSF52540">
    <property type="entry name" value="P-loop containing nucleoside triphosphate hydrolases"/>
    <property type="match status" value="1"/>
</dbReference>
<evidence type="ECO:0000259" key="2">
    <source>
        <dbReference type="PROSITE" id="PS51192"/>
    </source>
</evidence>
<protein>
    <submittedName>
        <fullName evidence="3">SWI/SNF-related matrix-associated actin-dependent regulator of chromatin subfamily A-like protein 1</fullName>
    </submittedName>
</protein>
<dbReference type="GO" id="GO:0005524">
    <property type="term" value="F:ATP binding"/>
    <property type="evidence" value="ECO:0007669"/>
    <property type="project" value="InterPro"/>
</dbReference>
<accession>A0A0A9Y4D8</accession>
<dbReference type="GO" id="GO:0043596">
    <property type="term" value="C:nuclear replication fork"/>
    <property type="evidence" value="ECO:0007669"/>
    <property type="project" value="TreeGrafter"/>
</dbReference>
<organism evidence="3">
    <name type="scientific">Lygus hesperus</name>
    <name type="common">Western plant bug</name>
    <dbReference type="NCBI Taxonomy" id="30085"/>
    <lineage>
        <taxon>Eukaryota</taxon>
        <taxon>Metazoa</taxon>
        <taxon>Ecdysozoa</taxon>
        <taxon>Arthropoda</taxon>
        <taxon>Hexapoda</taxon>
        <taxon>Insecta</taxon>
        <taxon>Pterygota</taxon>
        <taxon>Neoptera</taxon>
        <taxon>Paraneoptera</taxon>
        <taxon>Hemiptera</taxon>
        <taxon>Heteroptera</taxon>
        <taxon>Panheteroptera</taxon>
        <taxon>Cimicomorpha</taxon>
        <taxon>Miridae</taxon>
        <taxon>Mirini</taxon>
        <taxon>Lygus</taxon>
    </lineage>
</organism>